<dbReference type="SUPFAM" id="SSF141868">
    <property type="entry name" value="EAL domain-like"/>
    <property type="match status" value="1"/>
</dbReference>
<evidence type="ECO:0000313" key="5">
    <source>
        <dbReference type="Proteomes" id="UP000596977"/>
    </source>
</evidence>
<dbReference type="InterPro" id="IPR029787">
    <property type="entry name" value="Nucleotide_cyclase"/>
</dbReference>
<keyword evidence="5" id="KW-1185">Reference proteome</keyword>
<dbReference type="InterPro" id="IPR001633">
    <property type="entry name" value="EAL_dom"/>
</dbReference>
<dbReference type="SUPFAM" id="SSF55785">
    <property type="entry name" value="PYP-like sensor domain (PAS domain)"/>
    <property type="match status" value="1"/>
</dbReference>
<reference evidence="4 5" key="1">
    <citation type="journal article" date="2014" name="Int. J. Syst. Evol. Microbiol.">
        <title>Complete genome sequence of Corynebacterium casei LMG S-19264T (=DSM 44701T), isolated from a smear-ripened cheese.</title>
        <authorList>
            <consortium name="US DOE Joint Genome Institute (JGI-PGF)"/>
            <person name="Walter F."/>
            <person name="Albersmeier A."/>
            <person name="Kalinowski J."/>
            <person name="Ruckert C."/>
        </authorList>
    </citation>
    <scope>NUCLEOTIDE SEQUENCE [LARGE SCALE GENOMIC DNA]</scope>
    <source>
        <strain evidence="4 5">CGMCC 1.15896</strain>
    </source>
</reference>
<dbReference type="Gene3D" id="3.20.20.450">
    <property type="entry name" value="EAL domain"/>
    <property type="match status" value="1"/>
</dbReference>
<dbReference type="SMART" id="SM00267">
    <property type="entry name" value="GGDEF"/>
    <property type="match status" value="1"/>
</dbReference>
<keyword evidence="1" id="KW-0175">Coiled coil</keyword>
<dbReference type="OrthoDB" id="9814202at2"/>
<dbReference type="PROSITE" id="PS50883">
    <property type="entry name" value="EAL"/>
    <property type="match status" value="1"/>
</dbReference>
<evidence type="ECO:0000259" key="3">
    <source>
        <dbReference type="PROSITE" id="PS50887"/>
    </source>
</evidence>
<evidence type="ECO:0000259" key="2">
    <source>
        <dbReference type="PROSITE" id="PS50883"/>
    </source>
</evidence>
<accession>A0A916RBY8</accession>
<dbReference type="EMBL" id="BMKB01000003">
    <property type="protein sequence ID" value="GGA49264.1"/>
    <property type="molecule type" value="Genomic_DNA"/>
</dbReference>
<dbReference type="PROSITE" id="PS50887">
    <property type="entry name" value="GGDEF"/>
    <property type="match status" value="1"/>
</dbReference>
<dbReference type="InterPro" id="IPR035919">
    <property type="entry name" value="EAL_sf"/>
</dbReference>
<dbReference type="PANTHER" id="PTHR44757:SF2">
    <property type="entry name" value="BIOFILM ARCHITECTURE MAINTENANCE PROTEIN MBAA"/>
    <property type="match status" value="1"/>
</dbReference>
<dbReference type="SUPFAM" id="SSF55073">
    <property type="entry name" value="Nucleotide cyclase"/>
    <property type="match status" value="1"/>
</dbReference>
<dbReference type="Pfam" id="PF12860">
    <property type="entry name" value="PAS_7"/>
    <property type="match status" value="2"/>
</dbReference>
<comment type="caution">
    <text evidence="4">The sequence shown here is derived from an EMBL/GenBank/DDBJ whole genome shotgun (WGS) entry which is preliminary data.</text>
</comment>
<feature type="domain" description="EAL" evidence="2">
    <location>
        <begin position="450"/>
        <end position="700"/>
    </location>
</feature>
<dbReference type="InterPro" id="IPR052155">
    <property type="entry name" value="Biofilm_reg_signaling"/>
</dbReference>
<protein>
    <recommendedName>
        <fullName evidence="6">Diguanylate cyclase</fullName>
    </recommendedName>
</protein>
<sequence>MSRVGTSTISDNLSDKDVVAAALESMPYGFAIWSSDLRLKIFNRKYAANFGLDVSDLTVGMSVRNLCTLIIEAGNYFGLKPSDLLRKLKHRTTSSAKGNAKYYEQVLRDRNIRSSYEYRPGLGWLITHEDVTDATDHIVALEKRERELQRQAMRFETAVNNMAHGLCMIDADHKLVICNENYAALYELPEHLQQRGTLLSDILDYRFENGMRPNAGPMAFLRRRVQTIADRKRAIDICEFENGKIISVIHQPMPDGGWVETHQDITEQRRSEARIHHLARHDALTDLPNRTLFNEEMAMAESRVKRGEMMAVLCFDLDHFKIINDTLGHGVGDEVLRQVAKRINTTKRDHETAARLGGDEFALLAGPIKGPTDVAALAERIIRAVSEPLEIDGHRVMIGTSIGIAIAPHDGQTGNELMKNADLALYRAKGDGRGNFRFFEKGMDDIMQHRRMIESGLKLGLTRGEFSLVFQPLMDLDKNRISCMEALLRWEHSEMGVISPGEFIPIAEEIGFIVPLGEWVLTEACRVAAGWPEDISVAVNLSPVQFKSQRLLETVQRVLRETGLPASRLELEITESVMISDSEQTVEVLHALRSLGVRISMDDFGTGYSSLSYLRSFPFDKIKIDRSFIEDVGAQDANMEIIKAVIALGRSLGMATTAEGVETEAQLDAVRAHGCNEIQGFLFSRPLVEKDALEMIQAMAAPKLLNAPLRQKAG</sequence>
<dbReference type="InterPro" id="IPR000160">
    <property type="entry name" value="GGDEF_dom"/>
</dbReference>
<name>A0A916RBY8_9HYPH</name>
<dbReference type="PANTHER" id="PTHR44757">
    <property type="entry name" value="DIGUANYLATE CYCLASE DGCP"/>
    <property type="match status" value="1"/>
</dbReference>
<dbReference type="SMART" id="SM00052">
    <property type="entry name" value="EAL"/>
    <property type="match status" value="1"/>
</dbReference>
<dbReference type="NCBIfam" id="TIGR00254">
    <property type="entry name" value="GGDEF"/>
    <property type="match status" value="1"/>
</dbReference>
<dbReference type="InterPro" id="IPR043128">
    <property type="entry name" value="Rev_trsase/Diguanyl_cyclase"/>
</dbReference>
<dbReference type="Gene3D" id="3.30.450.20">
    <property type="entry name" value="PAS domain"/>
    <property type="match status" value="1"/>
</dbReference>
<dbReference type="InterPro" id="IPR035965">
    <property type="entry name" value="PAS-like_dom_sf"/>
</dbReference>
<gene>
    <name evidence="4" type="ORF">GCM10011499_18920</name>
</gene>
<dbReference type="Pfam" id="PF00563">
    <property type="entry name" value="EAL"/>
    <property type="match status" value="1"/>
</dbReference>
<feature type="domain" description="GGDEF" evidence="3">
    <location>
        <begin position="308"/>
        <end position="441"/>
    </location>
</feature>
<feature type="coiled-coil region" evidence="1">
    <location>
        <begin position="131"/>
        <end position="158"/>
    </location>
</feature>
<dbReference type="Gene3D" id="3.30.70.270">
    <property type="match status" value="1"/>
</dbReference>
<evidence type="ECO:0000313" key="4">
    <source>
        <dbReference type="EMBL" id="GGA49264.1"/>
    </source>
</evidence>
<organism evidence="4 5">
    <name type="scientific">Pelagibacterium lentulum</name>
    <dbReference type="NCBI Taxonomy" id="2029865"/>
    <lineage>
        <taxon>Bacteria</taxon>
        <taxon>Pseudomonadati</taxon>
        <taxon>Pseudomonadota</taxon>
        <taxon>Alphaproteobacteria</taxon>
        <taxon>Hyphomicrobiales</taxon>
        <taxon>Devosiaceae</taxon>
        <taxon>Pelagibacterium</taxon>
    </lineage>
</organism>
<dbReference type="Proteomes" id="UP000596977">
    <property type="component" value="Unassembled WGS sequence"/>
</dbReference>
<dbReference type="CDD" id="cd01948">
    <property type="entry name" value="EAL"/>
    <property type="match status" value="1"/>
</dbReference>
<dbReference type="CDD" id="cd01949">
    <property type="entry name" value="GGDEF"/>
    <property type="match status" value="1"/>
</dbReference>
<evidence type="ECO:0000256" key="1">
    <source>
        <dbReference type="SAM" id="Coils"/>
    </source>
</evidence>
<dbReference type="AlphaFoldDB" id="A0A916RBY8"/>
<proteinExistence type="predicted"/>
<dbReference type="Pfam" id="PF00990">
    <property type="entry name" value="GGDEF"/>
    <property type="match status" value="1"/>
</dbReference>
<dbReference type="RefSeq" id="WP_127074235.1">
    <property type="nucleotide sequence ID" value="NZ_BMKB01000003.1"/>
</dbReference>
<evidence type="ECO:0008006" key="6">
    <source>
        <dbReference type="Google" id="ProtNLM"/>
    </source>
</evidence>